<organism evidence="5 6">
    <name type="scientific">Phaeobacter gallaeciensis</name>
    <dbReference type="NCBI Taxonomy" id="60890"/>
    <lineage>
        <taxon>Bacteria</taxon>
        <taxon>Pseudomonadati</taxon>
        <taxon>Pseudomonadota</taxon>
        <taxon>Alphaproteobacteria</taxon>
        <taxon>Rhodobacterales</taxon>
        <taxon>Roseobacteraceae</taxon>
        <taxon>Phaeobacter</taxon>
    </lineage>
</organism>
<protein>
    <submittedName>
        <fullName evidence="5">Glycosyl transferase</fullName>
    </submittedName>
</protein>
<accession>A0A366WSJ9</accession>
<feature type="domain" description="Glycosyltransferase 2-like" evidence="4">
    <location>
        <begin position="19"/>
        <end position="144"/>
    </location>
</feature>
<gene>
    <name evidence="5" type="ORF">DS909_17145</name>
</gene>
<dbReference type="OrthoDB" id="9802649at2"/>
<dbReference type="InterPro" id="IPR001173">
    <property type="entry name" value="Glyco_trans_2-like"/>
</dbReference>
<name>A0A366WSJ9_9RHOB</name>
<evidence type="ECO:0000256" key="3">
    <source>
        <dbReference type="ARBA" id="ARBA00022679"/>
    </source>
</evidence>
<evidence type="ECO:0000256" key="2">
    <source>
        <dbReference type="ARBA" id="ARBA00022676"/>
    </source>
</evidence>
<dbReference type="Pfam" id="PF00535">
    <property type="entry name" value="Glycos_transf_2"/>
    <property type="match status" value="1"/>
</dbReference>
<dbReference type="SUPFAM" id="SSF53448">
    <property type="entry name" value="Nucleotide-diphospho-sugar transferases"/>
    <property type="match status" value="1"/>
</dbReference>
<dbReference type="Gene3D" id="3.90.550.10">
    <property type="entry name" value="Spore Coat Polysaccharide Biosynthesis Protein SpsA, Chain A"/>
    <property type="match status" value="1"/>
</dbReference>
<dbReference type="EMBL" id="QOCE01000039">
    <property type="protein sequence ID" value="RBW52446.1"/>
    <property type="molecule type" value="Genomic_DNA"/>
</dbReference>
<keyword evidence="2" id="KW-0328">Glycosyltransferase</keyword>
<keyword evidence="3 5" id="KW-0808">Transferase</keyword>
<dbReference type="AlphaFoldDB" id="A0A366WSJ9"/>
<dbReference type="PANTHER" id="PTHR43685:SF5">
    <property type="entry name" value="GLYCOSYLTRANSFERASE EPSE-RELATED"/>
    <property type="match status" value="1"/>
</dbReference>
<dbReference type="InterPro" id="IPR050834">
    <property type="entry name" value="Glycosyltransf_2"/>
</dbReference>
<dbReference type="CDD" id="cd04196">
    <property type="entry name" value="GT_2_like_d"/>
    <property type="match status" value="1"/>
</dbReference>
<evidence type="ECO:0000313" key="6">
    <source>
        <dbReference type="Proteomes" id="UP000252706"/>
    </source>
</evidence>
<dbReference type="Proteomes" id="UP000252706">
    <property type="component" value="Unassembled WGS sequence"/>
</dbReference>
<reference evidence="5 6" key="1">
    <citation type="submission" date="2018-07" db="EMBL/GenBank/DDBJ databases">
        <title>Modular assembly of carbohydrate-degrading microbial communities in the ocean.</title>
        <authorList>
            <person name="Enke T.N."/>
            <person name="Datta M.S."/>
            <person name="Schwartzman J.A."/>
            <person name="Cermak N."/>
            <person name="Schmitz D.A."/>
            <person name="Barrere J."/>
            <person name="Cordero O.X."/>
        </authorList>
    </citation>
    <scope>NUCLEOTIDE SEQUENCE [LARGE SCALE GENOMIC DNA]</scope>
    <source>
        <strain evidence="5 6">C3M10</strain>
    </source>
</reference>
<sequence length="320" mass="35655">MPKMELKPNTHQKTSEVCIFLALYQGAPYLQAQLDSFAAQTHKSWSLIVSDDGSTDDGLDILRRFQAQHPHRQVHCRAGPQQGFVRNFLSLIQAAPDDLAFAALSDQDDIWFPNKLERAVRLLSDFPETQPVLYCASTVICNQQLSPIGRSPDFPRAPGFNNALVQSIGGGNTMVLNRAALDLARTAVEEATDPVAHDWWLYQLITGCGGHVIHDPAPVLSYRQHSGNLIGANLSLRAKLMRFMALLGGRFQRWNEIGLTALQGSMHRFTPQAQTTLTHYKAARTGPVWHRLRSLKASQVYRQSVLGTIALYLACLFNRI</sequence>
<comment type="similarity">
    <text evidence="1">Belongs to the glycosyltransferase 2 family.</text>
</comment>
<dbReference type="PANTHER" id="PTHR43685">
    <property type="entry name" value="GLYCOSYLTRANSFERASE"/>
    <property type="match status" value="1"/>
</dbReference>
<dbReference type="GO" id="GO:0016757">
    <property type="term" value="F:glycosyltransferase activity"/>
    <property type="evidence" value="ECO:0007669"/>
    <property type="project" value="UniProtKB-KW"/>
</dbReference>
<evidence type="ECO:0000259" key="4">
    <source>
        <dbReference type="Pfam" id="PF00535"/>
    </source>
</evidence>
<evidence type="ECO:0000256" key="1">
    <source>
        <dbReference type="ARBA" id="ARBA00006739"/>
    </source>
</evidence>
<dbReference type="InterPro" id="IPR029044">
    <property type="entry name" value="Nucleotide-diphossugar_trans"/>
</dbReference>
<proteinExistence type="inferred from homology"/>
<comment type="caution">
    <text evidence="5">The sequence shown here is derived from an EMBL/GenBank/DDBJ whole genome shotgun (WGS) entry which is preliminary data.</text>
</comment>
<evidence type="ECO:0000313" key="5">
    <source>
        <dbReference type="EMBL" id="RBW52446.1"/>
    </source>
</evidence>